<evidence type="ECO:0000256" key="1">
    <source>
        <dbReference type="SAM" id="Phobius"/>
    </source>
</evidence>
<gene>
    <name evidence="2" type="ORF">HG15A2_38250</name>
</gene>
<dbReference type="Proteomes" id="UP000319852">
    <property type="component" value="Chromosome"/>
</dbReference>
<dbReference type="AlphaFoldDB" id="A0A517N020"/>
<feature type="transmembrane region" description="Helical" evidence="1">
    <location>
        <begin position="139"/>
        <end position="156"/>
    </location>
</feature>
<proteinExistence type="predicted"/>
<evidence type="ECO:0000313" key="2">
    <source>
        <dbReference type="EMBL" id="QDT00487.1"/>
    </source>
</evidence>
<feature type="transmembrane region" description="Helical" evidence="1">
    <location>
        <begin position="109"/>
        <end position="127"/>
    </location>
</feature>
<accession>A0A517N020</accession>
<feature type="transmembrane region" description="Helical" evidence="1">
    <location>
        <begin position="192"/>
        <end position="212"/>
    </location>
</feature>
<keyword evidence="1" id="KW-1133">Transmembrane helix</keyword>
<reference evidence="2 3" key="1">
    <citation type="submission" date="2019-02" db="EMBL/GenBank/DDBJ databases">
        <title>Deep-cultivation of Planctomycetes and their phenomic and genomic characterization uncovers novel biology.</title>
        <authorList>
            <person name="Wiegand S."/>
            <person name="Jogler M."/>
            <person name="Boedeker C."/>
            <person name="Pinto D."/>
            <person name="Vollmers J."/>
            <person name="Rivas-Marin E."/>
            <person name="Kohn T."/>
            <person name="Peeters S.H."/>
            <person name="Heuer A."/>
            <person name="Rast P."/>
            <person name="Oberbeckmann S."/>
            <person name="Bunk B."/>
            <person name="Jeske O."/>
            <person name="Meyerdierks A."/>
            <person name="Storesund J.E."/>
            <person name="Kallscheuer N."/>
            <person name="Luecker S."/>
            <person name="Lage O.M."/>
            <person name="Pohl T."/>
            <person name="Merkel B.J."/>
            <person name="Hornburger P."/>
            <person name="Mueller R.-W."/>
            <person name="Bruemmer F."/>
            <person name="Labrenz M."/>
            <person name="Spormann A.M."/>
            <person name="Op den Camp H."/>
            <person name="Overmann J."/>
            <person name="Amann R."/>
            <person name="Jetten M.S.M."/>
            <person name="Mascher T."/>
            <person name="Medema M.H."/>
            <person name="Devos D.P."/>
            <person name="Kaster A.-K."/>
            <person name="Ovreas L."/>
            <person name="Rohde M."/>
            <person name="Galperin M.Y."/>
            <person name="Jogler C."/>
        </authorList>
    </citation>
    <scope>NUCLEOTIDE SEQUENCE [LARGE SCALE GENOMIC DNA]</scope>
    <source>
        <strain evidence="2 3">HG15A2</strain>
    </source>
</reference>
<feature type="transmembrane region" description="Helical" evidence="1">
    <location>
        <begin position="50"/>
        <end position="68"/>
    </location>
</feature>
<evidence type="ECO:0000313" key="3">
    <source>
        <dbReference type="Proteomes" id="UP000319852"/>
    </source>
</evidence>
<organism evidence="2 3">
    <name type="scientific">Adhaeretor mobilis</name>
    <dbReference type="NCBI Taxonomy" id="1930276"/>
    <lineage>
        <taxon>Bacteria</taxon>
        <taxon>Pseudomonadati</taxon>
        <taxon>Planctomycetota</taxon>
        <taxon>Planctomycetia</taxon>
        <taxon>Pirellulales</taxon>
        <taxon>Lacipirellulaceae</taxon>
        <taxon>Adhaeretor</taxon>
    </lineage>
</organism>
<keyword evidence="1" id="KW-0472">Membrane</keyword>
<keyword evidence="1" id="KW-0812">Transmembrane</keyword>
<dbReference type="EMBL" id="CP036263">
    <property type="protein sequence ID" value="QDT00487.1"/>
    <property type="molecule type" value="Genomic_DNA"/>
</dbReference>
<feature type="transmembrane region" description="Helical" evidence="1">
    <location>
        <begin position="163"/>
        <end position="180"/>
    </location>
</feature>
<name>A0A517N020_9BACT</name>
<feature type="transmembrane region" description="Helical" evidence="1">
    <location>
        <begin position="20"/>
        <end position="38"/>
    </location>
</feature>
<protein>
    <submittedName>
        <fullName evidence="2">Uncharacterized protein</fullName>
    </submittedName>
</protein>
<keyword evidence="3" id="KW-1185">Reference proteome</keyword>
<sequence>MSVTIATNVVLFGPPSQRETVGVCIIASAIALLLLYGTRRAAGTTLAAPLLWGALSASVLGLVELTLYSLEGISPLGQSALRYLAAAGTFCPLMAVLGAKRPQDRGWQWIVLSLWVVLAIPAIQSLLTGAGSQLELPGIWKGFLGILIVMGLLNYLPTRHWMAALPFACGQCLLLAEYLAPGRLSGKPLEGGLQPTTWSYLLILAAAVIVWLQSLKERSLQIEEVPQAEMLAAQLRRWLKFRDGWGAFWTARLMARVNQTAEIQNWPVRLWPSGFKAVDESQPVEVTEELAASIKKTLDALLWRFERVEEVPRASDVID</sequence>
<dbReference type="RefSeq" id="WP_145062027.1">
    <property type="nucleotide sequence ID" value="NZ_CP036263.1"/>
</dbReference>
<feature type="transmembrane region" description="Helical" evidence="1">
    <location>
        <begin position="80"/>
        <end position="97"/>
    </location>
</feature>
<dbReference type="KEGG" id="amob:HG15A2_38250"/>
<dbReference type="OrthoDB" id="259753at2"/>